<proteinExistence type="predicted"/>
<organism evidence="1 2">
    <name type="scientific">Cochliobolus sativus</name>
    <name type="common">Common root rot and spot blotch fungus</name>
    <name type="synonym">Bipolaris sorokiniana</name>
    <dbReference type="NCBI Taxonomy" id="45130"/>
    <lineage>
        <taxon>Eukaryota</taxon>
        <taxon>Fungi</taxon>
        <taxon>Dikarya</taxon>
        <taxon>Ascomycota</taxon>
        <taxon>Pezizomycotina</taxon>
        <taxon>Dothideomycetes</taxon>
        <taxon>Pleosporomycetidae</taxon>
        <taxon>Pleosporales</taxon>
        <taxon>Pleosporineae</taxon>
        <taxon>Pleosporaceae</taxon>
        <taxon>Bipolaris</taxon>
    </lineage>
</organism>
<dbReference type="Proteomes" id="UP000624244">
    <property type="component" value="Unassembled WGS sequence"/>
</dbReference>
<sequence>HIYGPASHLGWVLSPNIDRVNTDFSWRILVPSFEYMHCPVRTAAHHTSPHVISLFIDGLIARPVADSGWIGSDDIPYGFTTHVGSGIRAMLDEHLLVCRTNPNTFKSVPRCP</sequence>
<gene>
    <name evidence="1" type="ORF">GGP41_001648</name>
</gene>
<feature type="non-terminal residue" evidence="1">
    <location>
        <position position="1"/>
    </location>
</feature>
<name>A0A8H6DZ88_COCSA</name>
<protein>
    <submittedName>
        <fullName evidence="1">Uncharacterized protein</fullName>
    </submittedName>
</protein>
<reference evidence="1" key="1">
    <citation type="submission" date="2019-11" db="EMBL/GenBank/DDBJ databases">
        <title>Bipolaris sorokiniana Genome sequencing.</title>
        <authorList>
            <person name="Wang H."/>
        </authorList>
    </citation>
    <scope>NUCLEOTIDE SEQUENCE</scope>
</reference>
<evidence type="ECO:0000313" key="1">
    <source>
        <dbReference type="EMBL" id="KAF5853098.1"/>
    </source>
</evidence>
<comment type="caution">
    <text evidence="1">The sequence shown here is derived from an EMBL/GenBank/DDBJ whole genome shotgun (WGS) entry which is preliminary data.</text>
</comment>
<dbReference type="EMBL" id="WNKQ01000002">
    <property type="protein sequence ID" value="KAF5853098.1"/>
    <property type="molecule type" value="Genomic_DNA"/>
</dbReference>
<dbReference type="AlphaFoldDB" id="A0A8H6DZ88"/>
<evidence type="ECO:0000313" key="2">
    <source>
        <dbReference type="Proteomes" id="UP000624244"/>
    </source>
</evidence>
<accession>A0A8H6DZ88</accession>